<protein>
    <recommendedName>
        <fullName evidence="2">Nitroreductase domain-containing protein</fullName>
    </recommendedName>
</protein>
<dbReference type="PANTHER" id="PTHR43745">
    <property type="entry name" value="NITROREDUCTASE MJ1384-RELATED"/>
    <property type="match status" value="1"/>
</dbReference>
<dbReference type="InterPro" id="IPR000415">
    <property type="entry name" value="Nitroreductase-like"/>
</dbReference>
<evidence type="ECO:0000313" key="3">
    <source>
        <dbReference type="EMBL" id="GAG38416.1"/>
    </source>
</evidence>
<dbReference type="GO" id="GO:0016491">
    <property type="term" value="F:oxidoreductase activity"/>
    <property type="evidence" value="ECO:0007669"/>
    <property type="project" value="InterPro"/>
</dbReference>
<reference evidence="3" key="1">
    <citation type="journal article" date="2014" name="Front. Microbiol.">
        <title>High frequency of phylogenetically diverse reductive dehalogenase-homologous genes in deep subseafloor sedimentary metagenomes.</title>
        <authorList>
            <person name="Kawai M."/>
            <person name="Futagami T."/>
            <person name="Toyoda A."/>
            <person name="Takaki Y."/>
            <person name="Nishi S."/>
            <person name="Hori S."/>
            <person name="Arai W."/>
            <person name="Tsubouchi T."/>
            <person name="Morono Y."/>
            <person name="Uchiyama I."/>
            <person name="Ito T."/>
            <person name="Fujiyama A."/>
            <person name="Inagaki F."/>
            <person name="Takami H."/>
        </authorList>
    </citation>
    <scope>NUCLEOTIDE SEQUENCE</scope>
    <source>
        <strain evidence="3">Expedition CK06-06</strain>
    </source>
</reference>
<proteinExistence type="predicted"/>
<feature type="domain" description="Nitroreductase" evidence="2">
    <location>
        <begin position="53"/>
        <end position="112"/>
    </location>
</feature>
<evidence type="ECO:0000256" key="1">
    <source>
        <dbReference type="SAM" id="MobiDB-lite"/>
    </source>
</evidence>
<dbReference type="Gene3D" id="3.40.109.10">
    <property type="entry name" value="NADH Oxidase"/>
    <property type="match status" value="1"/>
</dbReference>
<gene>
    <name evidence="3" type="ORF">S01H1_69240</name>
</gene>
<dbReference type="InterPro" id="IPR052544">
    <property type="entry name" value="Bacteriocin_Proc_Enz"/>
</dbReference>
<dbReference type="EMBL" id="BARS01045956">
    <property type="protein sequence ID" value="GAG38416.1"/>
    <property type="molecule type" value="Genomic_DNA"/>
</dbReference>
<accession>X0YNW3</accession>
<dbReference type="Pfam" id="PF00881">
    <property type="entry name" value="Nitroreductase"/>
    <property type="match status" value="1"/>
</dbReference>
<dbReference type="SUPFAM" id="SSF55469">
    <property type="entry name" value="FMN-dependent nitroreductase-like"/>
    <property type="match status" value="1"/>
</dbReference>
<evidence type="ECO:0000259" key="2">
    <source>
        <dbReference type="Pfam" id="PF00881"/>
    </source>
</evidence>
<feature type="region of interest" description="Disordered" evidence="1">
    <location>
        <begin position="1"/>
        <end position="24"/>
    </location>
</feature>
<sequence length="136" mass="15185">MESTKYENMSSSDQSRGLPQPPLELSFDESRTVVDLPKPPEVSVGDVSLRRAIEDRRSVREYSDAPLTLGELSWLLWCTQGVREVAGRNATLRNVPSAGARHAFETYILVNRVGGLKPGIYRFLAMDHKLVEVEIG</sequence>
<feature type="non-terminal residue" evidence="3">
    <location>
        <position position="136"/>
    </location>
</feature>
<dbReference type="InterPro" id="IPR029479">
    <property type="entry name" value="Nitroreductase"/>
</dbReference>
<comment type="caution">
    <text evidence="3">The sequence shown here is derived from an EMBL/GenBank/DDBJ whole genome shotgun (WGS) entry which is preliminary data.</text>
</comment>
<feature type="compositionally biased region" description="Polar residues" evidence="1">
    <location>
        <begin position="1"/>
        <end position="17"/>
    </location>
</feature>
<dbReference type="CDD" id="cd02142">
    <property type="entry name" value="McbC_SagB-like_oxidoreductase"/>
    <property type="match status" value="1"/>
</dbReference>
<name>X0YNW3_9ZZZZ</name>
<dbReference type="AlphaFoldDB" id="X0YNW3"/>
<organism evidence="3">
    <name type="scientific">marine sediment metagenome</name>
    <dbReference type="NCBI Taxonomy" id="412755"/>
    <lineage>
        <taxon>unclassified sequences</taxon>
        <taxon>metagenomes</taxon>
        <taxon>ecological metagenomes</taxon>
    </lineage>
</organism>
<dbReference type="PANTHER" id="PTHR43745:SF2">
    <property type="entry name" value="NITROREDUCTASE MJ1384-RELATED"/>
    <property type="match status" value="1"/>
</dbReference>